<organism evidence="2 3">
    <name type="scientific">Galdieria yellowstonensis</name>
    <dbReference type="NCBI Taxonomy" id="3028027"/>
    <lineage>
        <taxon>Eukaryota</taxon>
        <taxon>Rhodophyta</taxon>
        <taxon>Bangiophyceae</taxon>
        <taxon>Galdieriales</taxon>
        <taxon>Galdieriaceae</taxon>
        <taxon>Galdieria</taxon>
    </lineage>
</organism>
<proteinExistence type="predicted"/>
<evidence type="ECO:0000313" key="3">
    <source>
        <dbReference type="Proteomes" id="UP001300502"/>
    </source>
</evidence>
<comment type="caution">
    <text evidence="2">The sequence shown here is derived from an EMBL/GenBank/DDBJ whole genome shotgun (WGS) entry which is preliminary data.</text>
</comment>
<dbReference type="AlphaFoldDB" id="A0AAV9IJG1"/>
<keyword evidence="3" id="KW-1185">Reference proteome</keyword>
<feature type="region of interest" description="Disordered" evidence="1">
    <location>
        <begin position="297"/>
        <end position="340"/>
    </location>
</feature>
<dbReference type="Proteomes" id="UP001300502">
    <property type="component" value="Unassembled WGS sequence"/>
</dbReference>
<dbReference type="EMBL" id="JANCYU010000053">
    <property type="protein sequence ID" value="KAK4527580.1"/>
    <property type="molecule type" value="Genomic_DNA"/>
</dbReference>
<evidence type="ECO:0000256" key="1">
    <source>
        <dbReference type="SAM" id="MobiDB-lite"/>
    </source>
</evidence>
<accession>A0AAV9IJG1</accession>
<reference evidence="2 3" key="1">
    <citation type="submission" date="2022-07" db="EMBL/GenBank/DDBJ databases">
        <title>Genome-wide signatures of adaptation to extreme environments.</title>
        <authorList>
            <person name="Cho C.H."/>
            <person name="Yoon H.S."/>
        </authorList>
    </citation>
    <scope>NUCLEOTIDE SEQUENCE [LARGE SCALE GENOMIC DNA]</scope>
    <source>
        <strain evidence="2 3">108.79 E11</strain>
    </source>
</reference>
<sequence length="425" mass="47715">MEEDLLERDLKMEKQQGDDFLNEAIEVLNANFSTKGSSPGSDTFGDFDFDPSKMEQFFNRQDLERNAENMAVDTRNFVDSEDTSWDTILPCKASSIYSHSPETVPYSNFLDQRGVSMMPTESGICRDTNRLTYNFHRTKDVGNHSYVSSAAEKANHQSSYDWGGRFQTSSFVVPYGNYNQATISTTYSGPRQSERIFSGTEQSASYMSVSSRYAGLEHFHVPSLSSSLSGTKISNAGDLFPKRNKTPTAFCSSCMQNIAANGGNFQRHQEACRRRHGLYNEQQGIKTERQHFPNAVRESMTDHQTSKSYSSSRMEDKLGSGEEGTKMKQQEMNEENKATKSKAVGNILENFKESDDRDMQVLLVLQELRHTLMQKIDARCIGILREAFVALAERSKGCTCDISTSSKVILPGEQVAMAILFYASC</sequence>
<name>A0AAV9IJG1_9RHOD</name>
<gene>
    <name evidence="2" type="ORF">GAYE_SCF41G5503</name>
</gene>
<protein>
    <submittedName>
        <fullName evidence="2">Uncharacterized protein</fullName>
    </submittedName>
</protein>
<evidence type="ECO:0000313" key="2">
    <source>
        <dbReference type="EMBL" id="KAK4527580.1"/>
    </source>
</evidence>
<feature type="compositionally biased region" description="Basic and acidic residues" evidence="1">
    <location>
        <begin position="313"/>
        <end position="338"/>
    </location>
</feature>